<keyword evidence="2 4" id="KW-0479">Metal-binding</keyword>
<gene>
    <name evidence="6" type="ORF">GCM10011515_04000</name>
</gene>
<dbReference type="SUPFAM" id="SSF46626">
    <property type="entry name" value="Cytochrome c"/>
    <property type="match status" value="1"/>
</dbReference>
<reference evidence="7" key="1">
    <citation type="journal article" date="2019" name="Int. J. Syst. Evol. Microbiol.">
        <title>The Global Catalogue of Microorganisms (GCM) 10K type strain sequencing project: providing services to taxonomists for standard genome sequencing and annotation.</title>
        <authorList>
            <consortium name="The Broad Institute Genomics Platform"/>
            <consortium name="The Broad Institute Genome Sequencing Center for Infectious Disease"/>
            <person name="Wu L."/>
            <person name="Ma J."/>
        </authorList>
    </citation>
    <scope>NUCLEOTIDE SEQUENCE [LARGE SCALE GENOMIC DNA]</scope>
    <source>
        <strain evidence="7">CGMCC 1.15959</strain>
    </source>
</reference>
<dbReference type="EMBL" id="BMKL01000001">
    <property type="protein sequence ID" value="GGD87621.1"/>
    <property type="molecule type" value="Genomic_DNA"/>
</dbReference>
<evidence type="ECO:0000256" key="4">
    <source>
        <dbReference type="PROSITE-ProRule" id="PRU00433"/>
    </source>
</evidence>
<feature type="domain" description="Cytochrome c" evidence="5">
    <location>
        <begin position="147"/>
        <end position="238"/>
    </location>
</feature>
<name>A0ABQ1S1G2_9SPHN</name>
<sequence>MQRDRQPLARIQLPRNPRHLRMIPPSVRVGFELPLKVSGIEVREPRSARAIALPLQPMTREAGVRGRSPGSAERNDPSVFAETLERGGLSCAAGVQHRRGQAKEKGAPQHSVKLTAGRNAGFQCLVLSLALAACKPPPEDRQSMPLGDPAKGFAAIERVGCGSCHTIPGLRWPKGTVGPALNGMAERALIAGKLPNRPDVLAAYIRNAPALVPGSAMPAMPVSEVEARDIATYLYEKGAE</sequence>
<organism evidence="6 7">
    <name type="scientific">Tsuneonella deserti</name>
    <dbReference type="NCBI Taxonomy" id="2035528"/>
    <lineage>
        <taxon>Bacteria</taxon>
        <taxon>Pseudomonadati</taxon>
        <taxon>Pseudomonadota</taxon>
        <taxon>Alphaproteobacteria</taxon>
        <taxon>Sphingomonadales</taxon>
        <taxon>Erythrobacteraceae</taxon>
        <taxon>Tsuneonella</taxon>
    </lineage>
</organism>
<keyword evidence="7" id="KW-1185">Reference proteome</keyword>
<dbReference type="InterPro" id="IPR036909">
    <property type="entry name" value="Cyt_c-like_dom_sf"/>
</dbReference>
<protein>
    <recommendedName>
        <fullName evidence="5">Cytochrome c domain-containing protein</fullName>
    </recommendedName>
</protein>
<evidence type="ECO:0000313" key="7">
    <source>
        <dbReference type="Proteomes" id="UP000619041"/>
    </source>
</evidence>
<evidence type="ECO:0000259" key="5">
    <source>
        <dbReference type="PROSITE" id="PS51007"/>
    </source>
</evidence>
<dbReference type="PROSITE" id="PS51007">
    <property type="entry name" value="CYTC"/>
    <property type="match status" value="1"/>
</dbReference>
<proteinExistence type="predicted"/>
<evidence type="ECO:0000256" key="2">
    <source>
        <dbReference type="ARBA" id="ARBA00022723"/>
    </source>
</evidence>
<evidence type="ECO:0000256" key="1">
    <source>
        <dbReference type="ARBA" id="ARBA00022617"/>
    </source>
</evidence>
<comment type="caution">
    <text evidence="6">The sequence shown here is derived from an EMBL/GenBank/DDBJ whole genome shotgun (WGS) entry which is preliminary data.</text>
</comment>
<keyword evidence="1 4" id="KW-0349">Heme</keyword>
<keyword evidence="3 4" id="KW-0408">Iron</keyword>
<accession>A0ABQ1S1G2</accession>
<evidence type="ECO:0000256" key="3">
    <source>
        <dbReference type="ARBA" id="ARBA00023004"/>
    </source>
</evidence>
<dbReference type="InterPro" id="IPR009056">
    <property type="entry name" value="Cyt_c-like_dom"/>
</dbReference>
<dbReference type="Gene3D" id="1.10.760.10">
    <property type="entry name" value="Cytochrome c-like domain"/>
    <property type="match status" value="1"/>
</dbReference>
<dbReference type="Proteomes" id="UP000619041">
    <property type="component" value="Unassembled WGS sequence"/>
</dbReference>
<evidence type="ECO:0000313" key="6">
    <source>
        <dbReference type="EMBL" id="GGD87621.1"/>
    </source>
</evidence>